<protein>
    <submittedName>
        <fullName evidence="1">Rop protein</fullName>
    </submittedName>
</protein>
<dbReference type="InterPro" id="IPR000769">
    <property type="entry name" value="Regulatory_Rop"/>
</dbReference>
<comment type="caution">
    <text evidence="1">The sequence shown here is derived from an EMBL/GenBank/DDBJ whole genome shotgun (WGS) entry which is preliminary data.</text>
</comment>
<dbReference type="Proteomes" id="UP000627464">
    <property type="component" value="Unassembled WGS sequence"/>
</dbReference>
<gene>
    <name evidence="1" type="primary">rop</name>
    <name evidence="1" type="ORF">GCM10011328_42530</name>
</gene>
<dbReference type="RefSeq" id="WP_188475516.1">
    <property type="nucleotide sequence ID" value="NZ_BMFZ01000021.1"/>
</dbReference>
<dbReference type="Gene3D" id="1.10.287.230">
    <property type="match status" value="1"/>
</dbReference>
<dbReference type="PIRSF" id="PIRSF003229">
    <property type="entry name" value="Rop_reg"/>
    <property type="match status" value="1"/>
</dbReference>
<dbReference type="EMBL" id="BMFZ01000021">
    <property type="protein sequence ID" value="GGA62854.1"/>
    <property type="molecule type" value="Genomic_DNA"/>
</dbReference>
<proteinExistence type="predicted"/>
<sequence length="65" mass="7640">MTKQEKTALNMAKFIQAQTILLLEKLNELNLDEMANQCERLHELSEQLHDGLKKEVERDEQETVE</sequence>
<evidence type="ECO:0000313" key="2">
    <source>
        <dbReference type="Proteomes" id="UP000627464"/>
    </source>
</evidence>
<dbReference type="SUPFAM" id="SSF47380">
    <property type="entry name" value="ROP protein"/>
    <property type="match status" value="1"/>
</dbReference>
<organism evidence="1 2">
    <name type="scientific">Hafnia psychrotolerans</name>
    <dbReference type="NCBI Taxonomy" id="1477018"/>
    <lineage>
        <taxon>Bacteria</taxon>
        <taxon>Pseudomonadati</taxon>
        <taxon>Pseudomonadota</taxon>
        <taxon>Gammaproteobacteria</taxon>
        <taxon>Enterobacterales</taxon>
        <taxon>Hafniaceae</taxon>
        <taxon>Hafnia</taxon>
    </lineage>
</organism>
<reference evidence="2" key="1">
    <citation type="journal article" date="2019" name="Int. J. Syst. Evol. Microbiol.">
        <title>The Global Catalogue of Microorganisms (GCM) 10K type strain sequencing project: providing services to taxonomists for standard genome sequencing and annotation.</title>
        <authorList>
            <consortium name="The Broad Institute Genomics Platform"/>
            <consortium name="The Broad Institute Genome Sequencing Center for Infectious Disease"/>
            <person name="Wu L."/>
            <person name="Ma J."/>
        </authorList>
    </citation>
    <scope>NUCLEOTIDE SEQUENCE [LARGE SCALE GENOMIC DNA]</scope>
    <source>
        <strain evidence="2">CGMCC 1.12806</strain>
    </source>
</reference>
<evidence type="ECO:0000313" key="1">
    <source>
        <dbReference type="EMBL" id="GGA62854.1"/>
    </source>
</evidence>
<keyword evidence="2" id="KW-1185">Reference proteome</keyword>
<dbReference type="PRINTS" id="PR00835">
    <property type="entry name" value="ROPREGULATRY"/>
</dbReference>
<dbReference type="Pfam" id="PF01815">
    <property type="entry name" value="Rop"/>
    <property type="match status" value="1"/>
</dbReference>
<dbReference type="InterPro" id="IPR035962">
    <property type="entry name" value="Rop-like_sf"/>
</dbReference>
<accession>A0ABQ1H7P9</accession>
<name>A0ABQ1H7P9_9GAMM</name>